<sequence length="542" mass="59939">MKAKLTLLLVSIVASVAVLAGCGNDNSGGAGQEFRMNLGAEPPTLDPALMQDQVSSTVMSGLFEGLTRMENGEAVNAMAEDIAVSEDGLKYTVKIRQDAKWSNGDAVTAHDFEYSWKRTLDPNLNPPAPYAYQLYYIKGAEEYNTNAGGTVDQVGVKATDDLTLEIELKNPTPYFKSLLSFYTYYPVNKAVVSANPAWAAEADTYVSNGPFKLSSWAHSDSIDLVPFEDYYDRDSIKLEKVHFVMISDASTESNMYETDELDWSGKPTGSIPVEQLAQLIQDKNPELVSQPQASTYYYNFNNSKKPFNNAKVRKALSMAIDRQAIVDKVSKGNEVPAFAFVPPGIHGVTKDFRDEITTEYFTENADEAKKLLAEGLAEEGMTAMPEFELSYNEGGVHQPVAEAIADMWNKNLGITVKTQTVEWKVFLQNRTSLAYDVARAGWGADYNDPMTYIDMWITGGGNNDTGFSNAEYDALVKEAYSTQDQQARVDAMAKAEQILIGDNMAIMPIFYSSVNTLVKPHVKNVGIDYKGDIDYTRAYIEK</sequence>
<accession>A0A7W5AXL1</accession>
<feature type="signal peptide" evidence="6">
    <location>
        <begin position="1"/>
        <end position="20"/>
    </location>
</feature>
<reference evidence="8 9" key="1">
    <citation type="submission" date="2020-08" db="EMBL/GenBank/DDBJ databases">
        <title>Genomic Encyclopedia of Type Strains, Phase III (KMG-III): the genomes of soil and plant-associated and newly described type strains.</title>
        <authorList>
            <person name="Whitman W."/>
        </authorList>
    </citation>
    <scope>NUCLEOTIDE SEQUENCE [LARGE SCALE GENOMIC DNA]</scope>
    <source>
        <strain evidence="8 9">CECT 5862</strain>
    </source>
</reference>
<evidence type="ECO:0000256" key="6">
    <source>
        <dbReference type="SAM" id="SignalP"/>
    </source>
</evidence>
<keyword evidence="4 6" id="KW-0732">Signal</keyword>
<comment type="subcellular location">
    <subcellularLocation>
        <location evidence="1">Cell envelope</location>
    </subcellularLocation>
</comment>
<comment type="caution">
    <text evidence="8">The sequence shown here is derived from an EMBL/GenBank/DDBJ whole genome shotgun (WGS) entry which is preliminary data.</text>
</comment>
<feature type="chain" id="PRO_5038480838" evidence="6">
    <location>
        <begin position="21"/>
        <end position="542"/>
    </location>
</feature>
<evidence type="ECO:0000256" key="2">
    <source>
        <dbReference type="ARBA" id="ARBA00005695"/>
    </source>
</evidence>
<dbReference type="Gene3D" id="3.40.190.10">
    <property type="entry name" value="Periplasmic binding protein-like II"/>
    <property type="match status" value="1"/>
</dbReference>
<dbReference type="Pfam" id="PF00496">
    <property type="entry name" value="SBP_bac_5"/>
    <property type="match status" value="1"/>
</dbReference>
<dbReference type="PANTHER" id="PTHR30290">
    <property type="entry name" value="PERIPLASMIC BINDING COMPONENT OF ABC TRANSPORTER"/>
    <property type="match status" value="1"/>
</dbReference>
<dbReference type="InterPro" id="IPR000914">
    <property type="entry name" value="SBP_5_dom"/>
</dbReference>
<evidence type="ECO:0000256" key="1">
    <source>
        <dbReference type="ARBA" id="ARBA00004196"/>
    </source>
</evidence>
<dbReference type="FunFam" id="3.10.105.10:FF:000001">
    <property type="entry name" value="Oligopeptide ABC transporter, oligopeptide-binding protein"/>
    <property type="match status" value="1"/>
</dbReference>
<dbReference type="Proteomes" id="UP000570361">
    <property type="component" value="Unassembled WGS sequence"/>
</dbReference>
<dbReference type="PANTHER" id="PTHR30290:SF79">
    <property type="entry name" value="DIPEPTIDE-BINDING PROTEIN DPPE"/>
    <property type="match status" value="1"/>
</dbReference>
<dbReference type="GO" id="GO:0043190">
    <property type="term" value="C:ATP-binding cassette (ABC) transporter complex"/>
    <property type="evidence" value="ECO:0007669"/>
    <property type="project" value="InterPro"/>
</dbReference>
<dbReference type="Gene3D" id="3.10.105.10">
    <property type="entry name" value="Dipeptide-binding Protein, Domain 3"/>
    <property type="match status" value="1"/>
</dbReference>
<evidence type="ECO:0000313" key="8">
    <source>
        <dbReference type="EMBL" id="MBB3110644.1"/>
    </source>
</evidence>
<evidence type="ECO:0000256" key="3">
    <source>
        <dbReference type="ARBA" id="ARBA00022448"/>
    </source>
</evidence>
<keyword evidence="3" id="KW-0813">Transport</keyword>
<keyword evidence="5" id="KW-0653">Protein transport</keyword>
<keyword evidence="9" id="KW-1185">Reference proteome</keyword>
<dbReference type="InterPro" id="IPR030678">
    <property type="entry name" value="Peptide/Ni-bd"/>
</dbReference>
<dbReference type="SUPFAM" id="SSF53850">
    <property type="entry name" value="Periplasmic binding protein-like II"/>
    <property type="match status" value="1"/>
</dbReference>
<name>A0A7W5AXL1_9BACL</name>
<proteinExistence type="inferred from homology"/>
<dbReference type="FunFam" id="3.90.76.10:FF:000001">
    <property type="entry name" value="Oligopeptide ABC transporter substrate-binding protein"/>
    <property type="match status" value="1"/>
</dbReference>
<gene>
    <name evidence="8" type="ORF">FHS18_002711</name>
</gene>
<evidence type="ECO:0000259" key="7">
    <source>
        <dbReference type="Pfam" id="PF00496"/>
    </source>
</evidence>
<dbReference type="GO" id="GO:0015833">
    <property type="term" value="P:peptide transport"/>
    <property type="evidence" value="ECO:0007669"/>
    <property type="project" value="UniProtKB-KW"/>
</dbReference>
<dbReference type="AlphaFoldDB" id="A0A7W5AXL1"/>
<dbReference type="InterPro" id="IPR039424">
    <property type="entry name" value="SBP_5"/>
</dbReference>
<evidence type="ECO:0000256" key="4">
    <source>
        <dbReference type="ARBA" id="ARBA00022729"/>
    </source>
</evidence>
<dbReference type="Gene3D" id="3.90.76.10">
    <property type="entry name" value="Dipeptide-binding Protein, Domain 1"/>
    <property type="match status" value="1"/>
</dbReference>
<comment type="similarity">
    <text evidence="2">Belongs to the bacterial solute-binding protein 5 family.</text>
</comment>
<keyword evidence="5" id="KW-0571">Peptide transport</keyword>
<dbReference type="RefSeq" id="WP_183600548.1">
    <property type="nucleotide sequence ID" value="NZ_JACHXK010000005.1"/>
</dbReference>
<dbReference type="PROSITE" id="PS51257">
    <property type="entry name" value="PROKAR_LIPOPROTEIN"/>
    <property type="match status" value="1"/>
</dbReference>
<evidence type="ECO:0000313" key="9">
    <source>
        <dbReference type="Proteomes" id="UP000570361"/>
    </source>
</evidence>
<dbReference type="CDD" id="cd08504">
    <property type="entry name" value="PBP2_OppA"/>
    <property type="match status" value="1"/>
</dbReference>
<feature type="domain" description="Solute-binding protein family 5" evidence="7">
    <location>
        <begin position="74"/>
        <end position="463"/>
    </location>
</feature>
<dbReference type="GO" id="GO:0030288">
    <property type="term" value="C:outer membrane-bounded periplasmic space"/>
    <property type="evidence" value="ECO:0007669"/>
    <property type="project" value="UniProtKB-ARBA"/>
</dbReference>
<evidence type="ECO:0000256" key="5">
    <source>
        <dbReference type="ARBA" id="ARBA00022856"/>
    </source>
</evidence>
<dbReference type="PIRSF" id="PIRSF002741">
    <property type="entry name" value="MppA"/>
    <property type="match status" value="1"/>
</dbReference>
<protein>
    <submittedName>
        <fullName evidence="8">Oligopeptide transport system substrate-binding protein</fullName>
    </submittedName>
</protein>
<dbReference type="EMBL" id="JACHXK010000005">
    <property type="protein sequence ID" value="MBB3110644.1"/>
    <property type="molecule type" value="Genomic_DNA"/>
</dbReference>
<organism evidence="8 9">
    <name type="scientific">Paenibacillus phyllosphaerae</name>
    <dbReference type="NCBI Taxonomy" id="274593"/>
    <lineage>
        <taxon>Bacteria</taxon>
        <taxon>Bacillati</taxon>
        <taxon>Bacillota</taxon>
        <taxon>Bacilli</taxon>
        <taxon>Bacillales</taxon>
        <taxon>Paenibacillaceae</taxon>
        <taxon>Paenibacillus</taxon>
    </lineage>
</organism>
<dbReference type="GO" id="GO:1904680">
    <property type="term" value="F:peptide transmembrane transporter activity"/>
    <property type="evidence" value="ECO:0007669"/>
    <property type="project" value="TreeGrafter"/>
</dbReference>